<name>A0A1J1LQH9_9CYAN</name>
<feature type="region of interest" description="Disordered" evidence="1">
    <location>
        <begin position="285"/>
        <end position="345"/>
    </location>
</feature>
<reference evidence="3" key="1">
    <citation type="submission" date="2015-10" db="EMBL/GenBank/DDBJ databases">
        <authorList>
            <person name="Regsiter A."/>
            <person name="william w."/>
        </authorList>
    </citation>
    <scope>NUCLEOTIDE SEQUENCE [LARGE SCALE GENOMIC DNA]</scope>
</reference>
<dbReference type="EMBL" id="CZDF01000158">
    <property type="protein sequence ID" value="CUR33825.1"/>
    <property type="molecule type" value="Genomic_DNA"/>
</dbReference>
<keyword evidence="3" id="KW-1185">Reference proteome</keyword>
<dbReference type="OrthoDB" id="580835at2"/>
<dbReference type="AlphaFoldDB" id="A0A1J1LQH9"/>
<dbReference type="STRING" id="671072.PL9214520364"/>
<evidence type="ECO:0000256" key="1">
    <source>
        <dbReference type="SAM" id="MobiDB-lite"/>
    </source>
</evidence>
<feature type="region of interest" description="Disordered" evidence="1">
    <location>
        <begin position="189"/>
        <end position="209"/>
    </location>
</feature>
<evidence type="ECO:0000313" key="2">
    <source>
        <dbReference type="EMBL" id="CUR33825.1"/>
    </source>
</evidence>
<accession>A0A1J1LQH9</accession>
<dbReference type="Proteomes" id="UP000184315">
    <property type="component" value="Unassembled WGS sequence"/>
</dbReference>
<proteinExistence type="predicted"/>
<sequence length="518" mass="56028">MTKLPETLGFEFHGVRCYQAASSDGRTLYYIPGKPKPEPDFSGQPTLSLWVSDRGAILQLQTRWDVESSLLEDLKAEIARRYQINSHSIVLDMASVSSPEVSLEIGDGQGNFQVLKTSPSSGFLPYTTIFQETLTAGEKHQALSALGGEPDYLRVKYSAEIGVTAAIAIRLAGDVAADIAELVKTATGGEQQPTSRLGGLFPKRNQQQQRPISLGDCHAQIEKAITEGRITLSITEVNAVSQELRQRVEGKVKQSAADLLLPRAQQAQAGNILPDSSTLEAQFTDTETHSYSVERQTDVSSWFPDGNGRDRIQSSPETIDEPLRPVLGETGPTAAGGTSGGTGSTAGEKVVRLGFEPESTLLYSIRVTCAGQTKTLEEPSFHSVTLPAPPGEPLVVETGYSLGENFTAQLPPTRSGEWVLAPENVGLAKIVVDASARQVARAKGVRVKVTYKPSGDGDRETKTVEFDQRDAEWTKNVYFVTRSPNLSGVIEYSWQETPAKGSLVSSKVFKTENTQVTL</sequence>
<evidence type="ECO:0000313" key="3">
    <source>
        <dbReference type="Proteomes" id="UP000184315"/>
    </source>
</evidence>
<feature type="compositionally biased region" description="Polar residues" evidence="1">
    <location>
        <begin position="285"/>
        <end position="300"/>
    </location>
</feature>
<organism evidence="2 3">
    <name type="scientific">Planktothrix tepida PCC 9214</name>
    <dbReference type="NCBI Taxonomy" id="671072"/>
    <lineage>
        <taxon>Bacteria</taxon>
        <taxon>Bacillati</taxon>
        <taxon>Cyanobacteriota</taxon>
        <taxon>Cyanophyceae</taxon>
        <taxon>Oscillatoriophycideae</taxon>
        <taxon>Oscillatoriales</taxon>
        <taxon>Microcoleaceae</taxon>
        <taxon>Planktothrix</taxon>
    </lineage>
</organism>
<gene>
    <name evidence="2" type="ORF">PL9214520364</name>
</gene>
<dbReference type="RefSeq" id="WP_072720413.1">
    <property type="nucleotide sequence ID" value="NZ_LN889803.1"/>
</dbReference>
<protein>
    <submittedName>
        <fullName evidence="2">Uncharacterized protein</fullName>
    </submittedName>
</protein>